<gene>
    <name evidence="2" type="ORF">DGYR_LOCUS7653</name>
</gene>
<reference evidence="2 3" key="1">
    <citation type="submission" date="2020-08" db="EMBL/GenBank/DDBJ databases">
        <authorList>
            <person name="Hejnol A."/>
        </authorList>
    </citation>
    <scope>NUCLEOTIDE SEQUENCE [LARGE SCALE GENOMIC DNA]</scope>
</reference>
<keyword evidence="1" id="KW-0472">Membrane</keyword>
<keyword evidence="3" id="KW-1185">Reference proteome</keyword>
<dbReference type="Proteomes" id="UP000549394">
    <property type="component" value="Unassembled WGS sequence"/>
</dbReference>
<name>A0A7I8VSY3_9ANNE</name>
<keyword evidence="1" id="KW-1133">Transmembrane helix</keyword>
<evidence type="ECO:0000256" key="1">
    <source>
        <dbReference type="SAM" id="Phobius"/>
    </source>
</evidence>
<feature type="transmembrane region" description="Helical" evidence="1">
    <location>
        <begin position="20"/>
        <end position="36"/>
    </location>
</feature>
<keyword evidence="1" id="KW-0812">Transmembrane</keyword>
<protein>
    <submittedName>
        <fullName evidence="2">DgyrCDS8019</fullName>
    </submittedName>
</protein>
<evidence type="ECO:0000313" key="2">
    <source>
        <dbReference type="EMBL" id="CAD5119404.1"/>
    </source>
</evidence>
<accession>A0A7I8VSY3</accession>
<sequence length="304" mass="35199">MDVDGGEKGKVQLLTCQMKLITFFALSLQILLIVVTDGKDPKDSKDCQEENFIWDCITLQEKFQGNRNNVEESCQLLLEVSTCVDNSYERCKVRKPLNFIKEIDKICSADCIKSRRKCDDVKSNKEYNQCTKEALGKCHGNYRVFKTFSPFGRRKGLNIDEEDKDDDDKCDDLVSNCKTQKYDDKKSLSHNVKADCSKLDKLVSCLEESMKSPKCKNSHQKFYVKSMKSMKLSICSDPCQKTRRRCESLQNVCHWWDCTNDALEECKGRNKRFTFHIKAILGELCETRDENHNKQKKPSDNDEL</sequence>
<dbReference type="AlphaFoldDB" id="A0A7I8VSY3"/>
<dbReference type="EMBL" id="CAJFCJ010000010">
    <property type="protein sequence ID" value="CAD5119404.1"/>
    <property type="molecule type" value="Genomic_DNA"/>
</dbReference>
<evidence type="ECO:0000313" key="3">
    <source>
        <dbReference type="Proteomes" id="UP000549394"/>
    </source>
</evidence>
<organism evidence="2 3">
    <name type="scientific">Dimorphilus gyrociliatus</name>
    <dbReference type="NCBI Taxonomy" id="2664684"/>
    <lineage>
        <taxon>Eukaryota</taxon>
        <taxon>Metazoa</taxon>
        <taxon>Spiralia</taxon>
        <taxon>Lophotrochozoa</taxon>
        <taxon>Annelida</taxon>
        <taxon>Polychaeta</taxon>
        <taxon>Polychaeta incertae sedis</taxon>
        <taxon>Dinophilidae</taxon>
        <taxon>Dimorphilus</taxon>
    </lineage>
</organism>
<comment type="caution">
    <text evidence="2">The sequence shown here is derived from an EMBL/GenBank/DDBJ whole genome shotgun (WGS) entry which is preliminary data.</text>
</comment>
<proteinExistence type="predicted"/>